<accession>A0ACC0N285</accession>
<name>A0ACC0N285_RHOML</name>
<protein>
    <submittedName>
        <fullName evidence="1">Uncharacterized protein</fullName>
    </submittedName>
</protein>
<comment type="caution">
    <text evidence="1">The sequence shown here is derived from an EMBL/GenBank/DDBJ whole genome shotgun (WGS) entry which is preliminary data.</text>
</comment>
<proteinExistence type="predicted"/>
<dbReference type="Proteomes" id="UP001062846">
    <property type="component" value="Chromosome 7"/>
</dbReference>
<reference evidence="1" key="1">
    <citation type="submission" date="2022-02" db="EMBL/GenBank/DDBJ databases">
        <title>Plant Genome Project.</title>
        <authorList>
            <person name="Zhang R.-G."/>
        </authorList>
    </citation>
    <scope>NUCLEOTIDE SEQUENCE</scope>
    <source>
        <strain evidence="1">AT1</strain>
    </source>
</reference>
<gene>
    <name evidence="1" type="ORF">RHMOL_Rhmol07G0194900</name>
</gene>
<organism evidence="1 2">
    <name type="scientific">Rhododendron molle</name>
    <name type="common">Chinese azalea</name>
    <name type="synonym">Azalea mollis</name>
    <dbReference type="NCBI Taxonomy" id="49168"/>
    <lineage>
        <taxon>Eukaryota</taxon>
        <taxon>Viridiplantae</taxon>
        <taxon>Streptophyta</taxon>
        <taxon>Embryophyta</taxon>
        <taxon>Tracheophyta</taxon>
        <taxon>Spermatophyta</taxon>
        <taxon>Magnoliopsida</taxon>
        <taxon>eudicotyledons</taxon>
        <taxon>Gunneridae</taxon>
        <taxon>Pentapetalae</taxon>
        <taxon>asterids</taxon>
        <taxon>Ericales</taxon>
        <taxon>Ericaceae</taxon>
        <taxon>Ericoideae</taxon>
        <taxon>Rhodoreae</taxon>
        <taxon>Rhododendron</taxon>
    </lineage>
</organism>
<sequence length="239" mass="26414">MLTLQYNWGLDEFLDLLGKLYEVREVGERGGLFEVDPGSLRLSLRLMVNEEVLSSASVGTVLAYPTCGLYTSKSRSCLGCCATLPLSTAVDEPSKGLGIQGKSVNKPSYSEDFWSTSTCEMDNSAAQSQRSVSSMSTSNPLLDPHNSACSTSNRTEFVNHGKSKLLNVSCCLLLWNQTRQQWTTNKTSQNSAQVREPKLSWNASYENLLGTSKPFPQPITLAEMVEFLVDIWELEGLYD</sequence>
<dbReference type="EMBL" id="CM046394">
    <property type="protein sequence ID" value="KAI8547428.1"/>
    <property type="molecule type" value="Genomic_DNA"/>
</dbReference>
<evidence type="ECO:0000313" key="2">
    <source>
        <dbReference type="Proteomes" id="UP001062846"/>
    </source>
</evidence>
<keyword evidence="2" id="KW-1185">Reference proteome</keyword>
<evidence type="ECO:0000313" key="1">
    <source>
        <dbReference type="EMBL" id="KAI8547428.1"/>
    </source>
</evidence>